<dbReference type="PROSITE" id="PS51257">
    <property type="entry name" value="PROKAR_LIPOPROTEIN"/>
    <property type="match status" value="1"/>
</dbReference>
<dbReference type="AlphaFoldDB" id="A0A2N8HFZ8"/>
<dbReference type="EMBL" id="PJKA01000003">
    <property type="protein sequence ID" value="PNC19677.1"/>
    <property type="molecule type" value="Genomic_DNA"/>
</dbReference>
<proteinExistence type="predicted"/>
<protein>
    <submittedName>
        <fullName evidence="1">Uncharacterized protein</fullName>
    </submittedName>
</protein>
<name>A0A2N8HFZ8_9BACT</name>
<gene>
    <name evidence="1" type="ORF">CXU22_01300</name>
</gene>
<evidence type="ECO:0000313" key="2">
    <source>
        <dbReference type="Proteomes" id="UP000236000"/>
    </source>
</evidence>
<evidence type="ECO:0000313" key="1">
    <source>
        <dbReference type="EMBL" id="PNC19677.1"/>
    </source>
</evidence>
<dbReference type="Proteomes" id="UP000236000">
    <property type="component" value="Unassembled WGS sequence"/>
</dbReference>
<accession>A0A2N8HFZ8</accession>
<comment type="caution">
    <text evidence="1">The sequence shown here is derived from an EMBL/GenBank/DDBJ whole genome shotgun (WGS) entry which is preliminary data.</text>
</comment>
<organism evidence="1 2">
    <name type="scientific">Akkermansia muciniphila</name>
    <dbReference type="NCBI Taxonomy" id="239935"/>
    <lineage>
        <taxon>Bacteria</taxon>
        <taxon>Pseudomonadati</taxon>
        <taxon>Verrucomicrobiota</taxon>
        <taxon>Verrucomicrobiia</taxon>
        <taxon>Verrucomicrobiales</taxon>
        <taxon>Akkermansiaceae</taxon>
        <taxon>Akkermansia</taxon>
    </lineage>
</organism>
<sequence length="174" mass="18586">MDTKHLLFSSVSVLGAALSLALSGCGGGGNSETMVTLPSDLDMAFSLTGTRELVFKVNDFSNNFFCTIYDNGWREDSGTGDDDTAANLTSQYQVYGYNAENKTIQSLTLIWKEVIPNTIYNYKNNLTMTEIKLPTGGRGQGTVGPWNGSMYNWGAADGNMAAVSGASGVVTYAN</sequence>
<dbReference type="RefSeq" id="WP_146016542.1">
    <property type="nucleotide sequence ID" value="NZ_PJKA01000003.1"/>
</dbReference>
<reference evidence="1 2" key="1">
    <citation type="journal article" date="2017" name="BMC Genomics">
        <title>Genome sequencing of 39 Akkermansia muciniphila isolates reveals its population structure, genomic and functional diverisity, and global distribution in mammalian gut microbiotas.</title>
        <authorList>
            <person name="Guo X."/>
            <person name="Li S."/>
            <person name="Zhang J."/>
            <person name="Wu F."/>
            <person name="Li X."/>
            <person name="Wu D."/>
            <person name="Zhang M."/>
            <person name="Ou Z."/>
            <person name="Jie Z."/>
            <person name="Yan Q."/>
            <person name="Li P."/>
            <person name="Yi J."/>
            <person name="Peng Y."/>
        </authorList>
    </citation>
    <scope>NUCLEOTIDE SEQUENCE [LARGE SCALE GENOMIC DNA]</scope>
    <source>
        <strain evidence="1 2">GP24</strain>
    </source>
</reference>